<accession>A0A7R9ADM2</accession>
<feature type="region of interest" description="Disordered" evidence="1">
    <location>
        <begin position="150"/>
        <end position="169"/>
    </location>
</feature>
<evidence type="ECO:0000259" key="2">
    <source>
        <dbReference type="SMART" id="SM00198"/>
    </source>
</evidence>
<dbReference type="Pfam" id="PF00188">
    <property type="entry name" value="CAP"/>
    <property type="match status" value="1"/>
</dbReference>
<feature type="domain" description="SCP" evidence="2">
    <location>
        <begin position="147"/>
        <end position="283"/>
    </location>
</feature>
<dbReference type="Pfam" id="PF11901">
    <property type="entry name" value="DM9"/>
    <property type="match status" value="2"/>
</dbReference>
<protein>
    <recommendedName>
        <fullName evidence="2">SCP domain-containing protein</fullName>
    </recommendedName>
</protein>
<dbReference type="InterPro" id="IPR018244">
    <property type="entry name" value="Allrgn_V5/Tpx1_CS"/>
</dbReference>
<dbReference type="PRINTS" id="PR00838">
    <property type="entry name" value="V5ALLERGEN"/>
</dbReference>
<evidence type="ECO:0000313" key="4">
    <source>
        <dbReference type="Proteomes" id="UP000677054"/>
    </source>
</evidence>
<dbReference type="Proteomes" id="UP000677054">
    <property type="component" value="Unassembled WGS sequence"/>
</dbReference>
<dbReference type="EMBL" id="LR903761">
    <property type="protein sequence ID" value="CAD7252252.1"/>
    <property type="molecule type" value="Genomic_DNA"/>
</dbReference>
<dbReference type="InterPro" id="IPR001283">
    <property type="entry name" value="CRISP-related"/>
</dbReference>
<sequence length="294" mass="32412">MEPCKDPTRWVEASGGEVPIGAVVGGEDGGEALYVARAEHEGDMLPGKLVPSHRVCMQGTPTPLVLVSDDMAKLVWLPGSAGSIPSGALKGGQTASGEPLYIGRCKQGNTLTCGKARIHRSLKACFIPYGGREYGYGSYEVLALKQTPEESAVKPKPEVKTTPKEPEKKDGKICRYSQAWAEQLSQWNRLEHRMNVGRQDGKQYGENCYMAMGVSSVKPEDVVDAWYNEVRYHNYSWNSFVYQTGHFTQVVWTDSKRVGVGIARKGSNWFVVSSYDPPGNYAGRFNRCVRPPVD</sequence>
<dbReference type="PANTHER" id="PTHR31649">
    <property type="entry name" value="AGAP009604-PA"/>
    <property type="match status" value="1"/>
</dbReference>
<dbReference type="InterPro" id="IPR002413">
    <property type="entry name" value="V5_allergen-like"/>
</dbReference>
<keyword evidence="4" id="KW-1185">Reference proteome</keyword>
<evidence type="ECO:0000256" key="1">
    <source>
        <dbReference type="SAM" id="MobiDB-lite"/>
    </source>
</evidence>
<dbReference type="Gene3D" id="3.40.33.10">
    <property type="entry name" value="CAP"/>
    <property type="match status" value="1"/>
</dbReference>
<dbReference type="CDD" id="cd05382">
    <property type="entry name" value="CAP_GAPR1-like"/>
    <property type="match status" value="1"/>
</dbReference>
<reference evidence="3" key="1">
    <citation type="submission" date="2020-11" db="EMBL/GenBank/DDBJ databases">
        <authorList>
            <person name="Tran Van P."/>
        </authorList>
    </citation>
    <scope>NUCLEOTIDE SEQUENCE</scope>
</reference>
<dbReference type="GO" id="GO:0005576">
    <property type="term" value="C:extracellular region"/>
    <property type="evidence" value="ECO:0007669"/>
    <property type="project" value="InterPro"/>
</dbReference>
<name>A0A7R9ADM2_9CRUS</name>
<dbReference type="PROSITE" id="PS01009">
    <property type="entry name" value="CRISP_1"/>
    <property type="match status" value="1"/>
</dbReference>
<dbReference type="InterPro" id="IPR034113">
    <property type="entry name" value="SCP_GAPR1-like"/>
</dbReference>
<dbReference type="OrthoDB" id="337038at2759"/>
<dbReference type="PRINTS" id="PR00837">
    <property type="entry name" value="V5TPXLIKE"/>
</dbReference>
<dbReference type="AlphaFoldDB" id="A0A7R9ADM2"/>
<dbReference type="SMART" id="SM00696">
    <property type="entry name" value="DM9"/>
    <property type="match status" value="2"/>
</dbReference>
<dbReference type="EMBL" id="CAJPEV010004244">
    <property type="protein sequence ID" value="CAG0901449.1"/>
    <property type="molecule type" value="Genomic_DNA"/>
</dbReference>
<dbReference type="InterPro" id="IPR006616">
    <property type="entry name" value="DM9_repeat"/>
</dbReference>
<dbReference type="SUPFAM" id="SSF55797">
    <property type="entry name" value="PR-1-like"/>
    <property type="match status" value="1"/>
</dbReference>
<dbReference type="InterPro" id="IPR035940">
    <property type="entry name" value="CAP_sf"/>
</dbReference>
<gene>
    <name evidence="3" type="ORF">DSTB1V02_LOCUS12010</name>
</gene>
<dbReference type="PANTHER" id="PTHR31649:SF1">
    <property type="entry name" value="FARNESOIC ACID O-METHYL TRANSFERASE DOMAIN-CONTAINING PROTEIN"/>
    <property type="match status" value="1"/>
</dbReference>
<dbReference type="InterPro" id="IPR014044">
    <property type="entry name" value="CAP_dom"/>
</dbReference>
<evidence type="ECO:0000313" key="3">
    <source>
        <dbReference type="EMBL" id="CAD7252252.1"/>
    </source>
</evidence>
<dbReference type="SMART" id="SM00198">
    <property type="entry name" value="SCP"/>
    <property type="match status" value="1"/>
</dbReference>
<organism evidence="3">
    <name type="scientific">Darwinula stevensoni</name>
    <dbReference type="NCBI Taxonomy" id="69355"/>
    <lineage>
        <taxon>Eukaryota</taxon>
        <taxon>Metazoa</taxon>
        <taxon>Ecdysozoa</taxon>
        <taxon>Arthropoda</taxon>
        <taxon>Crustacea</taxon>
        <taxon>Oligostraca</taxon>
        <taxon>Ostracoda</taxon>
        <taxon>Podocopa</taxon>
        <taxon>Podocopida</taxon>
        <taxon>Darwinulocopina</taxon>
        <taxon>Darwinuloidea</taxon>
        <taxon>Darwinulidae</taxon>
        <taxon>Darwinula</taxon>
    </lineage>
</organism>
<proteinExistence type="predicted"/>